<protein>
    <submittedName>
        <fullName evidence="1">Uncharacterized protein</fullName>
    </submittedName>
</protein>
<feature type="non-terminal residue" evidence="1">
    <location>
        <position position="125"/>
    </location>
</feature>
<reference evidence="1 2" key="1">
    <citation type="submission" date="2018-11" db="EMBL/GenBank/DDBJ databases">
        <authorList>
            <consortium name="Pathogen Informatics"/>
        </authorList>
    </citation>
    <scope>NUCLEOTIDE SEQUENCE [LARGE SCALE GENOMIC DNA]</scope>
    <source>
        <strain>Denwood</strain>
        <strain evidence="2">Zambia</strain>
    </source>
</reference>
<dbReference type="Proteomes" id="UP000269396">
    <property type="component" value="Unassembled WGS sequence"/>
</dbReference>
<dbReference type="EMBL" id="UZAL01054866">
    <property type="protein sequence ID" value="VDP88688.1"/>
    <property type="molecule type" value="Genomic_DNA"/>
</dbReference>
<keyword evidence="2" id="KW-1185">Reference proteome</keyword>
<dbReference type="AlphaFoldDB" id="A0A183Q8A1"/>
<gene>
    <name evidence="1" type="ORF">SMTD_LOCUS22837</name>
</gene>
<sequence length="125" mass="13987">MGRPGMVPTTQKPRTVCGNYLRLLGQLDCEVSFHDSTFTGVCYITPADLNLLALDWFDRLHLADVPLNTVCHLMKQPHEPEAYSEELMTGFSTIFQPVLGQCTAMKATLRLKPGAKPVFRPKRPV</sequence>
<proteinExistence type="predicted"/>
<name>A0A183Q8A1_9TREM</name>
<organism evidence="1 2">
    <name type="scientific">Schistosoma mattheei</name>
    <dbReference type="NCBI Taxonomy" id="31246"/>
    <lineage>
        <taxon>Eukaryota</taxon>
        <taxon>Metazoa</taxon>
        <taxon>Spiralia</taxon>
        <taxon>Lophotrochozoa</taxon>
        <taxon>Platyhelminthes</taxon>
        <taxon>Trematoda</taxon>
        <taxon>Digenea</taxon>
        <taxon>Strigeidida</taxon>
        <taxon>Schistosomatoidea</taxon>
        <taxon>Schistosomatidae</taxon>
        <taxon>Schistosoma</taxon>
    </lineage>
</organism>
<evidence type="ECO:0000313" key="2">
    <source>
        <dbReference type="Proteomes" id="UP000269396"/>
    </source>
</evidence>
<accession>A0A183Q8A1</accession>
<evidence type="ECO:0000313" key="1">
    <source>
        <dbReference type="EMBL" id="VDP88688.1"/>
    </source>
</evidence>